<dbReference type="RefSeq" id="WP_109951663.1">
    <property type="nucleotide sequence ID" value="NZ_CP029551.1"/>
</dbReference>
<dbReference type="OrthoDB" id="9767934at2"/>
<dbReference type="InterPro" id="IPR051321">
    <property type="entry name" value="PHA/PHB_synthase"/>
</dbReference>
<protein>
    <recommendedName>
        <fullName evidence="2">Poly(3-hydroxyalkanoate) polymerase subunit PhaC</fullName>
    </recommendedName>
    <alternativeName>
        <fullName evidence="6">PHB synthase subunit PhaC</fullName>
    </alternativeName>
</protein>
<feature type="domain" description="AB hydrolase-1" evidence="7">
    <location>
        <begin position="70"/>
        <end position="347"/>
    </location>
</feature>
<organism evidence="8 9">
    <name type="scientific">Methylobacterium radiodurans</name>
    <dbReference type="NCBI Taxonomy" id="2202828"/>
    <lineage>
        <taxon>Bacteria</taxon>
        <taxon>Pseudomonadati</taxon>
        <taxon>Pseudomonadota</taxon>
        <taxon>Alphaproteobacteria</taxon>
        <taxon>Hyphomicrobiales</taxon>
        <taxon>Methylobacteriaceae</taxon>
        <taxon>Methylobacterium</taxon>
    </lineage>
</organism>
<evidence type="ECO:0000256" key="2">
    <source>
        <dbReference type="ARBA" id="ARBA00019065"/>
    </source>
</evidence>
<sequence length="368" mass="40761">MSSSRPTITPADAVAEASALGRRLAEGAKLFGEIRDADVQIATTPKDLVWSQDKVSLYRYRPLAESKGLPPVLIVYGLIGRYTMADLQEDRSLVRNLLNLGLDLWVVDWGNPGRAERFVTIDDYVDGYLAECVNVIQERTQRERLNLLGICEGGVFTTCYAALNPDQVNAMVLTITPIDFHADQVDNRPGHGFINLWARSLRPEDIDRLIETQGSLPGAFMGSVFSMMTPMRTLTKYNLDLLDALADKKKFLNFLRMEKWIADRPDHPGEAAKQWLKDLYQENKLVESRFELSGRTVKLSDITCPVLNVFAKDDHIIPPATSRALQGKIGTQDYTELGLPGGHVGVFVGGKAQALLGSGIADWLSARG</sequence>
<gene>
    <name evidence="8" type="ORF">DK427_13150</name>
</gene>
<dbReference type="GO" id="GO:0042619">
    <property type="term" value="P:poly-hydroxybutyrate biosynthetic process"/>
    <property type="evidence" value="ECO:0007669"/>
    <property type="project" value="UniProtKB-KW"/>
</dbReference>
<keyword evidence="3" id="KW-0808">Transferase</keyword>
<dbReference type="Pfam" id="PF00561">
    <property type="entry name" value="Abhydrolase_1"/>
    <property type="match status" value="1"/>
</dbReference>
<evidence type="ECO:0000256" key="1">
    <source>
        <dbReference type="ARBA" id="ARBA00004683"/>
    </source>
</evidence>
<dbReference type="Proteomes" id="UP000246058">
    <property type="component" value="Chromosome"/>
</dbReference>
<evidence type="ECO:0000256" key="6">
    <source>
        <dbReference type="ARBA" id="ARBA00033356"/>
    </source>
</evidence>
<dbReference type="InterPro" id="IPR029058">
    <property type="entry name" value="AB_hydrolase_fold"/>
</dbReference>
<evidence type="ECO:0000256" key="3">
    <source>
        <dbReference type="ARBA" id="ARBA00022679"/>
    </source>
</evidence>
<dbReference type="UniPathway" id="UPA00917"/>
<proteinExistence type="predicted"/>
<keyword evidence="5" id="KW-0012">Acyltransferase</keyword>
<keyword evidence="4" id="KW-0583">PHB biosynthesis</keyword>
<keyword evidence="9" id="KW-1185">Reference proteome</keyword>
<dbReference type="KEGG" id="meti:DK427_13150"/>
<evidence type="ECO:0000313" key="9">
    <source>
        <dbReference type="Proteomes" id="UP000246058"/>
    </source>
</evidence>
<evidence type="ECO:0000256" key="5">
    <source>
        <dbReference type="ARBA" id="ARBA00023315"/>
    </source>
</evidence>
<dbReference type="InterPro" id="IPR000073">
    <property type="entry name" value="AB_hydrolase_1"/>
</dbReference>
<dbReference type="EMBL" id="CP029551">
    <property type="protein sequence ID" value="AWN36562.1"/>
    <property type="molecule type" value="Genomic_DNA"/>
</dbReference>
<dbReference type="PANTHER" id="PTHR36837:SF2">
    <property type="entry name" value="POLY(3-HYDROXYALKANOATE) POLYMERASE SUBUNIT PHAC"/>
    <property type="match status" value="1"/>
</dbReference>
<comment type="pathway">
    <text evidence="1">Biopolymer metabolism; poly-(R)-3-hydroxybutanoate biosynthesis.</text>
</comment>
<accession>A0A2U8VTH8</accession>
<dbReference type="Gene3D" id="3.40.50.1820">
    <property type="entry name" value="alpha/beta hydrolase"/>
    <property type="match status" value="1"/>
</dbReference>
<dbReference type="GO" id="GO:0016746">
    <property type="term" value="F:acyltransferase activity"/>
    <property type="evidence" value="ECO:0007669"/>
    <property type="project" value="UniProtKB-KW"/>
</dbReference>
<dbReference type="AlphaFoldDB" id="A0A2U8VTH8"/>
<dbReference type="PANTHER" id="PTHR36837">
    <property type="entry name" value="POLY(3-HYDROXYALKANOATE) POLYMERASE SUBUNIT PHAC"/>
    <property type="match status" value="1"/>
</dbReference>
<evidence type="ECO:0000259" key="7">
    <source>
        <dbReference type="Pfam" id="PF00561"/>
    </source>
</evidence>
<evidence type="ECO:0000256" key="4">
    <source>
        <dbReference type="ARBA" id="ARBA00022752"/>
    </source>
</evidence>
<dbReference type="NCBIfam" id="TIGR01836">
    <property type="entry name" value="PHA_synth_III_C"/>
    <property type="match status" value="1"/>
</dbReference>
<name>A0A2U8VTH8_9HYPH</name>
<evidence type="ECO:0000313" key="8">
    <source>
        <dbReference type="EMBL" id="AWN36562.1"/>
    </source>
</evidence>
<dbReference type="InterPro" id="IPR010125">
    <property type="entry name" value="PHA_synth_III_C"/>
</dbReference>
<reference evidence="8 9" key="1">
    <citation type="submission" date="2018-05" db="EMBL/GenBank/DDBJ databases">
        <title>Complete Genome Sequence of Methylobacterium sp. 17Sr1-43.</title>
        <authorList>
            <person name="Srinivasan S."/>
        </authorList>
    </citation>
    <scope>NUCLEOTIDE SEQUENCE [LARGE SCALE GENOMIC DNA]</scope>
    <source>
        <strain evidence="8 9">17Sr1-43</strain>
    </source>
</reference>
<dbReference type="SUPFAM" id="SSF53474">
    <property type="entry name" value="alpha/beta-Hydrolases"/>
    <property type="match status" value="1"/>
</dbReference>